<sequence>MNCEDFQTQTTCSIMNFNYYKRESCELTGKYDTTIGAPFDDFEFLLSFPIEAAFTCWLPASSEACAGDDGKKQLKMAEKRTILCIVLAVFLG</sequence>
<evidence type="ECO:0000313" key="2">
    <source>
        <dbReference type="Proteomes" id="UP001060215"/>
    </source>
</evidence>
<dbReference type="EMBL" id="CM045760">
    <property type="protein sequence ID" value="KAI8027264.1"/>
    <property type="molecule type" value="Genomic_DNA"/>
</dbReference>
<comment type="caution">
    <text evidence="1">The sequence shown here is derived from an EMBL/GenBank/DDBJ whole genome shotgun (WGS) entry which is preliminary data.</text>
</comment>
<protein>
    <submittedName>
        <fullName evidence="1">Uncharacterized protein</fullName>
    </submittedName>
</protein>
<proteinExistence type="predicted"/>
<name>A0ACC0IS43_9ERIC</name>
<reference evidence="1 2" key="1">
    <citation type="journal article" date="2022" name="Plant J.">
        <title>Chromosome-level genome of Camellia lanceoleosa provides a valuable resource for understanding genome evolution and self-incompatibility.</title>
        <authorList>
            <person name="Gong W."/>
            <person name="Xiao S."/>
            <person name="Wang L."/>
            <person name="Liao Z."/>
            <person name="Chang Y."/>
            <person name="Mo W."/>
            <person name="Hu G."/>
            <person name="Li W."/>
            <person name="Zhao G."/>
            <person name="Zhu H."/>
            <person name="Hu X."/>
            <person name="Ji K."/>
            <person name="Xiang X."/>
            <person name="Song Q."/>
            <person name="Yuan D."/>
            <person name="Jin S."/>
            <person name="Zhang L."/>
        </authorList>
    </citation>
    <scope>NUCLEOTIDE SEQUENCE [LARGE SCALE GENOMIC DNA]</scope>
    <source>
        <strain evidence="1">SQ_2022a</strain>
    </source>
</reference>
<accession>A0ACC0IS43</accession>
<keyword evidence="2" id="KW-1185">Reference proteome</keyword>
<gene>
    <name evidence="1" type="ORF">LOK49_LG02G01306</name>
</gene>
<organism evidence="1 2">
    <name type="scientific">Camellia lanceoleosa</name>
    <dbReference type="NCBI Taxonomy" id="1840588"/>
    <lineage>
        <taxon>Eukaryota</taxon>
        <taxon>Viridiplantae</taxon>
        <taxon>Streptophyta</taxon>
        <taxon>Embryophyta</taxon>
        <taxon>Tracheophyta</taxon>
        <taxon>Spermatophyta</taxon>
        <taxon>Magnoliopsida</taxon>
        <taxon>eudicotyledons</taxon>
        <taxon>Gunneridae</taxon>
        <taxon>Pentapetalae</taxon>
        <taxon>asterids</taxon>
        <taxon>Ericales</taxon>
        <taxon>Theaceae</taxon>
        <taxon>Camellia</taxon>
    </lineage>
</organism>
<evidence type="ECO:0000313" key="1">
    <source>
        <dbReference type="EMBL" id="KAI8027264.1"/>
    </source>
</evidence>
<dbReference type="Proteomes" id="UP001060215">
    <property type="component" value="Chromosome 3"/>
</dbReference>